<dbReference type="EMBL" id="JAAARO010000006">
    <property type="protein sequence ID" value="KAF5746872.1"/>
    <property type="molecule type" value="Genomic_DNA"/>
</dbReference>
<dbReference type="FunFam" id="1.25.70.10:FF:000001">
    <property type="entry name" value="Mitochondrial transcription termination factor-like"/>
    <property type="match status" value="1"/>
</dbReference>
<dbReference type="PANTHER" id="PTHR13068:SF185">
    <property type="match status" value="1"/>
</dbReference>
<protein>
    <recommendedName>
        <fullName evidence="6">Mitochondrial transcription termination factor family protein</fullName>
    </recommendedName>
</protein>
<dbReference type="InParanoid" id="A0A7J7DKI3"/>
<organism evidence="4 5">
    <name type="scientific">Tripterygium wilfordii</name>
    <name type="common">Thunder God vine</name>
    <dbReference type="NCBI Taxonomy" id="458696"/>
    <lineage>
        <taxon>Eukaryota</taxon>
        <taxon>Viridiplantae</taxon>
        <taxon>Streptophyta</taxon>
        <taxon>Embryophyta</taxon>
        <taxon>Tracheophyta</taxon>
        <taxon>Spermatophyta</taxon>
        <taxon>Magnoliopsida</taxon>
        <taxon>eudicotyledons</taxon>
        <taxon>Gunneridae</taxon>
        <taxon>Pentapetalae</taxon>
        <taxon>rosids</taxon>
        <taxon>fabids</taxon>
        <taxon>Celastrales</taxon>
        <taxon>Celastraceae</taxon>
        <taxon>Tripterygium</taxon>
    </lineage>
</organism>
<keyword evidence="2" id="KW-0806">Transcription termination</keyword>
<dbReference type="Proteomes" id="UP000593562">
    <property type="component" value="Unassembled WGS sequence"/>
</dbReference>
<comment type="caution">
    <text evidence="4">The sequence shown here is derived from an EMBL/GenBank/DDBJ whole genome shotgun (WGS) entry which is preliminary data.</text>
</comment>
<keyword evidence="5" id="KW-1185">Reference proteome</keyword>
<evidence type="ECO:0000313" key="4">
    <source>
        <dbReference type="EMBL" id="KAF5746872.1"/>
    </source>
</evidence>
<reference evidence="4 5" key="1">
    <citation type="journal article" date="2020" name="Nat. Commun.">
        <title>Genome of Tripterygium wilfordii and identification of cytochrome P450 involved in triptolide biosynthesis.</title>
        <authorList>
            <person name="Tu L."/>
            <person name="Su P."/>
            <person name="Zhang Z."/>
            <person name="Gao L."/>
            <person name="Wang J."/>
            <person name="Hu T."/>
            <person name="Zhou J."/>
            <person name="Zhang Y."/>
            <person name="Zhao Y."/>
            <person name="Liu Y."/>
            <person name="Song Y."/>
            <person name="Tong Y."/>
            <person name="Lu Y."/>
            <person name="Yang J."/>
            <person name="Xu C."/>
            <person name="Jia M."/>
            <person name="Peters R.J."/>
            <person name="Huang L."/>
            <person name="Gao W."/>
        </authorList>
    </citation>
    <scope>NUCLEOTIDE SEQUENCE [LARGE SCALE GENOMIC DNA]</scope>
    <source>
        <strain evidence="5">cv. XIE 37</strain>
        <tissue evidence="4">Leaf</tissue>
    </source>
</reference>
<accession>A0A7J7DKI3</accession>
<dbReference type="GO" id="GO:0006353">
    <property type="term" value="P:DNA-templated transcription termination"/>
    <property type="evidence" value="ECO:0007669"/>
    <property type="project" value="UniProtKB-KW"/>
</dbReference>
<sequence>MFVQICKRSLLSISNRERVLVNSNAHLGLRQFYTAKSSSAGVRDDEQERSFTVNYLVNSCFLTLEAAKSVSKKVHFENPKKPDLVLNLLKDHGFTSKQISTIIRVRPQVLVSDAEKILLPKLEFFRSKHVSNSDVTMVVAGNPNILCVNLEKNFFPCYDFLKSVVGSDQRVFNLLRRSRWHSSLLYLEKFLLPNVSLMREIGLPESSISLLLLHKPFLICQATEKLDKIIREVLNMGVNPLKMVFIDALGVIHSLSKLSWERKMEAYRSWGLSDDQILAAFRKSPKLMALSVKKISRVMGFFVNEMGWTSSVVAEAPIALSYSLEKRIIPRFLVLKALLLKGIIAEKDFSICTILLPDEKRFLDRFVIKYQKQAPQLMSIFREKVGHQKLGSRYEEVYS</sequence>
<proteinExistence type="inferred from homology"/>
<evidence type="ECO:0008006" key="6">
    <source>
        <dbReference type="Google" id="ProtNLM"/>
    </source>
</evidence>
<comment type="similarity">
    <text evidence="1">Belongs to the mTERF family.</text>
</comment>
<evidence type="ECO:0000313" key="5">
    <source>
        <dbReference type="Proteomes" id="UP000593562"/>
    </source>
</evidence>
<evidence type="ECO:0000256" key="2">
    <source>
        <dbReference type="ARBA" id="ARBA00022472"/>
    </source>
</evidence>
<dbReference type="SMART" id="SM00733">
    <property type="entry name" value="Mterf"/>
    <property type="match status" value="5"/>
</dbReference>
<evidence type="ECO:0000256" key="1">
    <source>
        <dbReference type="ARBA" id="ARBA00007692"/>
    </source>
</evidence>
<dbReference type="Gene3D" id="1.25.70.10">
    <property type="entry name" value="Transcription termination factor 3, mitochondrial"/>
    <property type="match status" value="1"/>
</dbReference>
<dbReference type="InterPro" id="IPR038538">
    <property type="entry name" value="MTERF_sf"/>
</dbReference>
<dbReference type="InterPro" id="IPR003690">
    <property type="entry name" value="MTERF"/>
</dbReference>
<keyword evidence="2" id="KW-0805">Transcription regulation</keyword>
<dbReference type="GO" id="GO:0003676">
    <property type="term" value="F:nucleic acid binding"/>
    <property type="evidence" value="ECO:0007669"/>
    <property type="project" value="InterPro"/>
</dbReference>
<dbReference type="FunCoup" id="A0A7J7DKI3">
    <property type="interactions" value="326"/>
</dbReference>
<evidence type="ECO:0000256" key="3">
    <source>
        <dbReference type="ARBA" id="ARBA00022946"/>
    </source>
</evidence>
<keyword evidence="2" id="KW-0804">Transcription</keyword>
<gene>
    <name evidence="4" type="ORF">HS088_TW06G01048</name>
</gene>
<dbReference type="PANTHER" id="PTHR13068">
    <property type="entry name" value="CGI-12 PROTEIN-RELATED"/>
    <property type="match status" value="1"/>
</dbReference>
<name>A0A7J7DKI3_TRIWF</name>
<dbReference type="AlphaFoldDB" id="A0A7J7DKI3"/>
<keyword evidence="3" id="KW-0809">Transit peptide</keyword>
<dbReference type="Pfam" id="PF02536">
    <property type="entry name" value="mTERF"/>
    <property type="match status" value="1"/>
</dbReference>
<dbReference type="OrthoDB" id="637682at2759"/>